<proteinExistence type="inferred from homology"/>
<reference evidence="6" key="1">
    <citation type="journal article" date="2021" name="New Phytol.">
        <title>Evolutionary innovations through gain and loss of genes in the ectomycorrhizal Boletales.</title>
        <authorList>
            <person name="Wu G."/>
            <person name="Miyauchi S."/>
            <person name="Morin E."/>
            <person name="Kuo A."/>
            <person name="Drula E."/>
            <person name="Varga T."/>
            <person name="Kohler A."/>
            <person name="Feng B."/>
            <person name="Cao Y."/>
            <person name="Lipzen A."/>
            <person name="Daum C."/>
            <person name="Hundley H."/>
            <person name="Pangilinan J."/>
            <person name="Johnson J."/>
            <person name="Barry K."/>
            <person name="LaButti K."/>
            <person name="Ng V."/>
            <person name="Ahrendt S."/>
            <person name="Min B."/>
            <person name="Choi I.G."/>
            <person name="Park H."/>
            <person name="Plett J.M."/>
            <person name="Magnuson J."/>
            <person name="Spatafora J.W."/>
            <person name="Nagy L.G."/>
            <person name="Henrissat B."/>
            <person name="Grigoriev I.V."/>
            <person name="Yang Z.L."/>
            <person name="Xu J."/>
            <person name="Martin F.M."/>
        </authorList>
    </citation>
    <scope>NUCLEOTIDE SEQUENCE</scope>
    <source>
        <strain evidence="6">KKN 215</strain>
    </source>
</reference>
<dbReference type="InterPro" id="IPR004721">
    <property type="entry name" value="DHOdimr"/>
</dbReference>
<dbReference type="PIRSF" id="PIRSF001237">
    <property type="entry name" value="DHOdimr"/>
    <property type="match status" value="1"/>
</dbReference>
<comment type="caution">
    <text evidence="6">The sequence shown here is derived from an EMBL/GenBank/DDBJ whole genome shotgun (WGS) entry which is preliminary data.</text>
</comment>
<dbReference type="InterPro" id="IPR002195">
    <property type="entry name" value="Dihydroorotase_CS"/>
</dbReference>
<dbReference type="SUPFAM" id="SSF51556">
    <property type="entry name" value="Metallo-dependent hydrolases"/>
    <property type="match status" value="1"/>
</dbReference>
<dbReference type="GO" id="GO:0044205">
    <property type="term" value="P:'de novo' UMP biosynthetic process"/>
    <property type="evidence" value="ECO:0007669"/>
    <property type="project" value="UniProtKB-UniPathway"/>
</dbReference>
<keyword evidence="3" id="KW-0862">Zinc</keyword>
<evidence type="ECO:0000313" key="7">
    <source>
        <dbReference type="Proteomes" id="UP000813824"/>
    </source>
</evidence>
<gene>
    <name evidence="6" type="ORF">BXZ70DRAFT_908606</name>
</gene>
<organism evidence="6 7">
    <name type="scientific">Cristinia sonorae</name>
    <dbReference type="NCBI Taxonomy" id="1940300"/>
    <lineage>
        <taxon>Eukaryota</taxon>
        <taxon>Fungi</taxon>
        <taxon>Dikarya</taxon>
        <taxon>Basidiomycota</taxon>
        <taxon>Agaricomycotina</taxon>
        <taxon>Agaricomycetes</taxon>
        <taxon>Agaricomycetidae</taxon>
        <taxon>Agaricales</taxon>
        <taxon>Pleurotineae</taxon>
        <taxon>Stephanosporaceae</taxon>
        <taxon>Cristinia</taxon>
    </lineage>
</organism>
<dbReference type="GO" id="GO:0004151">
    <property type="term" value="F:dihydroorotase activity"/>
    <property type="evidence" value="ECO:0007669"/>
    <property type="project" value="InterPro"/>
</dbReference>
<evidence type="ECO:0000256" key="2">
    <source>
        <dbReference type="ARBA" id="ARBA00022801"/>
    </source>
</evidence>
<dbReference type="CDD" id="cd01294">
    <property type="entry name" value="DHOase"/>
    <property type="match status" value="1"/>
</dbReference>
<dbReference type="PROSITE" id="PS00483">
    <property type="entry name" value="DIHYDROOROTASE_2"/>
    <property type="match status" value="1"/>
</dbReference>
<dbReference type="Gene3D" id="3.20.20.140">
    <property type="entry name" value="Metal-dependent hydrolases"/>
    <property type="match status" value="1"/>
</dbReference>
<dbReference type="GO" id="GO:0006207">
    <property type="term" value="P:'de novo' pyrimidine nucleobase biosynthetic process"/>
    <property type="evidence" value="ECO:0007669"/>
    <property type="project" value="TreeGrafter"/>
</dbReference>
<dbReference type="UniPathway" id="UPA00070">
    <property type="reaction ID" value="UER00117"/>
</dbReference>
<dbReference type="EMBL" id="JAEVFJ010000024">
    <property type="protein sequence ID" value="KAH8094794.1"/>
    <property type="molecule type" value="Genomic_DNA"/>
</dbReference>
<dbReference type="Proteomes" id="UP000813824">
    <property type="component" value="Unassembled WGS sequence"/>
</dbReference>
<keyword evidence="2" id="KW-0378">Hydrolase</keyword>
<sequence>MTTADTISVTAPADFHVHLRQGALSELVTSHVRLGGFTLAYVMPNLQPPIKNTEEALLYKAQLQAIDPTVEYLMTLYLSPDLTPDEIRKAKHAGVVGKIGRLSVGPVQADNIASTGVKSYPRGVTTNSDGGIESYETYYPIFRAMEEEDMVLNLHGEVPSAPSDPSSNICVLNAEPSFLPHLIKLHAAFPKLRIVLEHATTRAAVECVKSLGDTVACTITAHHLALTVDDWAGQSWNFCKPVAKFPDDRQALRDVIKEGHPRFFLGSDSAPHPPTKKSTSTPSQPCAAGVYTSPILLPLVAHLLESFGALDKLENFTSGFGRAFYQRPSNSARQTKLRRISGRVVEAKWTKGTEEVVPFWAGKEIGWEIVEDE</sequence>
<dbReference type="InterPro" id="IPR032466">
    <property type="entry name" value="Metal_Hydrolase"/>
</dbReference>
<evidence type="ECO:0000256" key="4">
    <source>
        <dbReference type="ARBA" id="ARBA00022975"/>
    </source>
</evidence>
<dbReference type="AlphaFoldDB" id="A0A8K0UKT2"/>
<accession>A0A8K0UKT2</accession>
<dbReference type="HAMAP" id="MF_00219">
    <property type="entry name" value="PyrC_classII"/>
    <property type="match status" value="1"/>
</dbReference>
<evidence type="ECO:0000256" key="1">
    <source>
        <dbReference type="ARBA" id="ARBA00022723"/>
    </source>
</evidence>
<feature type="region of interest" description="Disordered" evidence="5">
    <location>
        <begin position="266"/>
        <end position="285"/>
    </location>
</feature>
<dbReference type="OrthoDB" id="1670005at2759"/>
<dbReference type="PROSITE" id="PS00482">
    <property type="entry name" value="DIHYDROOROTASE_1"/>
    <property type="match status" value="1"/>
</dbReference>
<dbReference type="FunFam" id="3.20.20.140:FF:000071">
    <property type="entry name" value="Dihydroorotase, homodimeric type, variant"/>
    <property type="match status" value="1"/>
</dbReference>
<dbReference type="PANTHER" id="PTHR43137:SF1">
    <property type="entry name" value="DIHYDROOROTASE"/>
    <property type="match status" value="1"/>
</dbReference>
<evidence type="ECO:0000256" key="3">
    <source>
        <dbReference type="ARBA" id="ARBA00022833"/>
    </source>
</evidence>
<keyword evidence="7" id="KW-1185">Reference proteome</keyword>
<dbReference type="GO" id="GO:0046872">
    <property type="term" value="F:metal ion binding"/>
    <property type="evidence" value="ECO:0007669"/>
    <property type="project" value="UniProtKB-KW"/>
</dbReference>
<evidence type="ECO:0000313" key="6">
    <source>
        <dbReference type="EMBL" id="KAH8094794.1"/>
    </source>
</evidence>
<dbReference type="NCBIfam" id="TIGR00856">
    <property type="entry name" value="pyrC_dimer"/>
    <property type="match status" value="1"/>
</dbReference>
<keyword evidence="4" id="KW-0665">Pyrimidine biosynthesis</keyword>
<dbReference type="GO" id="GO:0005737">
    <property type="term" value="C:cytoplasm"/>
    <property type="evidence" value="ECO:0007669"/>
    <property type="project" value="TreeGrafter"/>
</dbReference>
<keyword evidence="1" id="KW-0479">Metal-binding</keyword>
<dbReference type="PANTHER" id="PTHR43137">
    <property type="entry name" value="DIHYDROOROTASE"/>
    <property type="match status" value="1"/>
</dbReference>
<name>A0A8K0UKT2_9AGAR</name>
<evidence type="ECO:0000256" key="5">
    <source>
        <dbReference type="SAM" id="MobiDB-lite"/>
    </source>
</evidence>
<protein>
    <submittedName>
        <fullName evidence="6">Dihydroorotase</fullName>
    </submittedName>
</protein>